<dbReference type="RefSeq" id="XP_012763845.2">
    <property type="nucleotide sequence ID" value="XM_012908391.2"/>
</dbReference>
<dbReference type="KEGG" id="prei:PRSY57_1143200"/>
<dbReference type="VEuPathDB" id="PlasmoDB:PRG01_1142200"/>
<dbReference type="Proteomes" id="UP000076359">
    <property type="component" value="Chromosome 11"/>
</dbReference>
<gene>
    <name evidence="2" type="ORF">PRSY57_1143200</name>
</gene>
<evidence type="ECO:0000256" key="1">
    <source>
        <dbReference type="SAM" id="MobiDB-lite"/>
    </source>
</evidence>
<feature type="region of interest" description="Disordered" evidence="1">
    <location>
        <begin position="283"/>
        <end position="327"/>
    </location>
</feature>
<dbReference type="VEuPathDB" id="PlasmoDB:PRCDC_1143200"/>
<sequence length="597" mass="70971">MKNNEEENSIRSLGCSALIELLNNNNNELYENNEDSYDENSRNKNYVKEINLFEINNSLEDDSVDRKQISYSTKLLNKSPYSKLSEKKVDLINYNLSFNNNIKSDCFKNTYFDAVNKYNLFLSSKRKYKYKNNNNNNNNNRSYKCLMPYNNKKEIKRNKRRVDLNFFSSEEDNINTYTLSRKKRNRNSEIVKILNAPNKDNNIFDMEESKLKKKKRKQCYEENTNETFDMGGNNTYEKNNIKICNFQKKKKTSHNMLCDNINSPDLVNNFVNKNGKDRIFIKKEGNENFDKNGKNEKNQNIDKNGKNEKNEKNEKNQNIDKSEKNQNIDDIEIYNNSDKCDNEKITKNKNNIKYNKNIMNNISTNKYNHIINEKNKQKFKIYDKGKLLCPDSIDDNKKWNDNINLENINSNKNIVMLEERKFTNVCNNACTLIKNERNSEKLNEHENYTPINCLISKRNDINMEDIKNIEIDKNVENFVFLDFIPVTEEYLKIKETLNTYKNKKSQDNNTFCKKEDNMYIYSIPKSNLKKSAIQKEYEKDIESNTEKKKKTYHNSEPSYIKGAYNDLKKSILRNNIKIINYDYEKNLCYILIRKEST</sequence>
<dbReference type="AlphaFoldDB" id="A0A151LCS0"/>
<comment type="caution">
    <text evidence="2">The sequence shown here is derived from an EMBL/GenBank/DDBJ whole genome shotgun (WGS) entry which is preliminary data.</text>
</comment>
<organism evidence="2 3">
    <name type="scientific">Plasmodium reichenowi</name>
    <dbReference type="NCBI Taxonomy" id="5854"/>
    <lineage>
        <taxon>Eukaryota</taxon>
        <taxon>Sar</taxon>
        <taxon>Alveolata</taxon>
        <taxon>Apicomplexa</taxon>
        <taxon>Aconoidasida</taxon>
        <taxon>Haemosporida</taxon>
        <taxon>Plasmodiidae</taxon>
        <taxon>Plasmodium</taxon>
        <taxon>Plasmodium (Laverania)</taxon>
    </lineage>
</organism>
<proteinExistence type="predicted"/>
<accession>A0A151LCS0</accession>
<protein>
    <submittedName>
        <fullName evidence="2">Uncharacterized protein</fullName>
    </submittedName>
</protein>
<dbReference type="EMBL" id="LVLA01000012">
    <property type="protein sequence ID" value="KYN96784.1"/>
    <property type="molecule type" value="Genomic_DNA"/>
</dbReference>
<evidence type="ECO:0000313" key="2">
    <source>
        <dbReference type="EMBL" id="KYN96784.1"/>
    </source>
</evidence>
<name>A0A151LCS0_PLARE</name>
<dbReference type="GeneID" id="24532017"/>
<evidence type="ECO:0000313" key="3">
    <source>
        <dbReference type="Proteomes" id="UP000076359"/>
    </source>
</evidence>
<reference evidence="2 3" key="1">
    <citation type="journal article" date="2016" name="Nat. Commun.">
        <title>Genomes of cryptic chimpanzee Plasmodium species reveal key evolutionary events leading to human malaria.</title>
        <authorList>
            <person name="Sundararaman S.A."/>
            <person name="Plenderleith L.J."/>
            <person name="Liu W."/>
            <person name="Loy D.E."/>
            <person name="Learn G.H."/>
            <person name="Li Y."/>
            <person name="Shaw K.S."/>
            <person name="Ayouba A."/>
            <person name="Peeters M."/>
            <person name="Speede S."/>
            <person name="Shaw G.M."/>
            <person name="Bushman F.D."/>
            <person name="Brisson D."/>
            <person name="Rayner J.C."/>
            <person name="Sharp P.M."/>
            <person name="Hahn B.H."/>
        </authorList>
    </citation>
    <scope>NUCLEOTIDE SEQUENCE [LARGE SCALE GENOMIC DNA]</scope>
    <source>
        <strain evidence="2 3">SY57</strain>
    </source>
</reference>